<dbReference type="Proteomes" id="UP001141806">
    <property type="component" value="Unassembled WGS sequence"/>
</dbReference>
<evidence type="ECO:0000313" key="1">
    <source>
        <dbReference type="EMBL" id="KAJ4967552.1"/>
    </source>
</evidence>
<dbReference type="PANTHER" id="PTHR48161:SF1">
    <property type="entry name" value="(RAPE) HYPOTHETICAL PROTEIN"/>
    <property type="match status" value="1"/>
</dbReference>
<comment type="caution">
    <text evidence="1">The sequence shown here is derived from an EMBL/GenBank/DDBJ whole genome shotgun (WGS) entry which is preliminary data.</text>
</comment>
<proteinExistence type="predicted"/>
<gene>
    <name evidence="1" type="ORF">NE237_019401</name>
</gene>
<dbReference type="EMBL" id="JAMYWD010000007">
    <property type="protein sequence ID" value="KAJ4967552.1"/>
    <property type="molecule type" value="Genomic_DNA"/>
</dbReference>
<reference evidence="1" key="1">
    <citation type="journal article" date="2023" name="Plant J.">
        <title>The genome of the king protea, Protea cynaroides.</title>
        <authorList>
            <person name="Chang J."/>
            <person name="Duong T.A."/>
            <person name="Schoeman C."/>
            <person name="Ma X."/>
            <person name="Roodt D."/>
            <person name="Barker N."/>
            <person name="Li Z."/>
            <person name="Van de Peer Y."/>
            <person name="Mizrachi E."/>
        </authorList>
    </citation>
    <scope>NUCLEOTIDE SEQUENCE</scope>
    <source>
        <tissue evidence="1">Young leaves</tissue>
    </source>
</reference>
<keyword evidence="2" id="KW-1185">Reference proteome</keyword>
<dbReference type="AlphaFoldDB" id="A0A9Q0KBR5"/>
<dbReference type="PANTHER" id="PTHR48161">
    <property type="entry name" value="BNACNNG12870D PROTEIN"/>
    <property type="match status" value="1"/>
</dbReference>
<organism evidence="1 2">
    <name type="scientific">Protea cynaroides</name>
    <dbReference type="NCBI Taxonomy" id="273540"/>
    <lineage>
        <taxon>Eukaryota</taxon>
        <taxon>Viridiplantae</taxon>
        <taxon>Streptophyta</taxon>
        <taxon>Embryophyta</taxon>
        <taxon>Tracheophyta</taxon>
        <taxon>Spermatophyta</taxon>
        <taxon>Magnoliopsida</taxon>
        <taxon>Proteales</taxon>
        <taxon>Proteaceae</taxon>
        <taxon>Protea</taxon>
    </lineage>
</organism>
<sequence length="132" mass="14556">MSQEQGEVWNRAYCERDALRAGLDEMRPFGEAKSISGHQTWQLMRRPIGVKGSVYVVTLTAFQRCLKDKPEAGDSIQHLEANHGLQATPASLEKETLLGVIGSIVPVAFRTSYSSFLKVGGRDLFSATEKSL</sequence>
<dbReference type="OrthoDB" id="1929568at2759"/>
<evidence type="ECO:0000313" key="2">
    <source>
        <dbReference type="Proteomes" id="UP001141806"/>
    </source>
</evidence>
<accession>A0A9Q0KBR5</accession>
<name>A0A9Q0KBR5_9MAGN</name>
<protein>
    <submittedName>
        <fullName evidence="1">Uncharacterized protein</fullName>
    </submittedName>
</protein>